<evidence type="ECO:0000256" key="3">
    <source>
        <dbReference type="SAM" id="Phobius"/>
    </source>
</evidence>
<evidence type="ECO:0000256" key="2">
    <source>
        <dbReference type="ARBA" id="ARBA00023169"/>
    </source>
</evidence>
<keyword evidence="3" id="KW-1133">Transmembrane helix</keyword>
<keyword evidence="2" id="KW-0270">Exopolysaccharide synthesis</keyword>
<keyword evidence="3" id="KW-0472">Membrane</keyword>
<dbReference type="EMBL" id="BMLP01000007">
    <property type="protein sequence ID" value="GGO36193.1"/>
    <property type="molecule type" value="Genomic_DNA"/>
</dbReference>
<keyword evidence="6" id="KW-1185">Reference proteome</keyword>
<dbReference type="Pfam" id="PF02397">
    <property type="entry name" value="Bac_transf"/>
    <property type="match status" value="1"/>
</dbReference>
<evidence type="ECO:0000256" key="1">
    <source>
        <dbReference type="ARBA" id="ARBA00006464"/>
    </source>
</evidence>
<reference evidence="5 6" key="1">
    <citation type="journal article" date="2014" name="Int. J. Syst. Evol. Microbiol.">
        <title>Complete genome sequence of Corynebacterium casei LMG S-19264T (=DSM 44701T), isolated from a smear-ripened cheese.</title>
        <authorList>
            <consortium name="US DOE Joint Genome Institute (JGI-PGF)"/>
            <person name="Walter F."/>
            <person name="Albersmeier A."/>
            <person name="Kalinowski J."/>
            <person name="Ruckert C."/>
        </authorList>
    </citation>
    <scope>NUCLEOTIDE SEQUENCE [LARGE SCALE GENOMIC DNA]</scope>
    <source>
        <strain evidence="5 6">CGMCC 1.7029</strain>
    </source>
</reference>
<feature type="transmembrane region" description="Helical" evidence="3">
    <location>
        <begin position="58"/>
        <end position="80"/>
    </location>
</feature>
<protein>
    <recommendedName>
        <fullName evidence="4">Bacterial sugar transferase domain-containing protein</fullName>
    </recommendedName>
</protein>
<feature type="domain" description="Bacterial sugar transferase" evidence="4">
    <location>
        <begin position="57"/>
        <end position="243"/>
    </location>
</feature>
<proteinExistence type="inferred from homology"/>
<dbReference type="PANTHER" id="PTHR30576">
    <property type="entry name" value="COLANIC BIOSYNTHESIS UDP-GLUCOSE LIPID CARRIER TRANSFERASE"/>
    <property type="match status" value="1"/>
</dbReference>
<comment type="similarity">
    <text evidence="1">Belongs to the bacterial sugar transferase family.</text>
</comment>
<accession>A0A917YLW6</accession>
<comment type="caution">
    <text evidence="5">The sequence shown here is derived from an EMBL/GenBank/DDBJ whole genome shotgun (WGS) entry which is preliminary data.</text>
</comment>
<evidence type="ECO:0000313" key="6">
    <source>
        <dbReference type="Proteomes" id="UP000598196"/>
    </source>
</evidence>
<dbReference type="PANTHER" id="PTHR30576:SF10">
    <property type="entry name" value="SLL5057 PROTEIN"/>
    <property type="match status" value="1"/>
</dbReference>
<dbReference type="AlphaFoldDB" id="A0A917YLW6"/>
<dbReference type="Proteomes" id="UP000598196">
    <property type="component" value="Unassembled WGS sequence"/>
</dbReference>
<dbReference type="GO" id="GO:0016780">
    <property type="term" value="F:phosphotransferase activity, for other substituted phosphate groups"/>
    <property type="evidence" value="ECO:0007669"/>
    <property type="project" value="TreeGrafter"/>
</dbReference>
<evidence type="ECO:0000259" key="4">
    <source>
        <dbReference type="Pfam" id="PF02397"/>
    </source>
</evidence>
<keyword evidence="3" id="KW-0812">Transmembrane</keyword>
<dbReference type="GO" id="GO:0000271">
    <property type="term" value="P:polysaccharide biosynthetic process"/>
    <property type="evidence" value="ECO:0007669"/>
    <property type="project" value="UniProtKB-KW"/>
</dbReference>
<organism evidence="5 6">
    <name type="scientific">Gemmobacter aquaticus</name>
    <dbReference type="NCBI Taxonomy" id="490185"/>
    <lineage>
        <taxon>Bacteria</taxon>
        <taxon>Pseudomonadati</taxon>
        <taxon>Pseudomonadota</taxon>
        <taxon>Alphaproteobacteria</taxon>
        <taxon>Rhodobacterales</taxon>
        <taxon>Paracoccaceae</taxon>
        <taxon>Gemmobacter</taxon>
    </lineage>
</organism>
<sequence length="249" mass="28062">MVNLDMGPSRQAQLSAAQNLIRAGNDVAAGTQSYQSERASSAHQAIQLGRTPDWRFRAFDVTMVILALPFVLPILLILALCVKLDDPSSPVFFTQTRYGRGGRPFRLFKIRTMVPGAEKMKETLVALSEDKGAGFKLENDPRITKPGRWIRKLYLDELPQLLNVLRGDMALVGPRANSYSPDTYEPWQRQRLAVRPGLTGSWQVMLNKPQDFAQRCQIDIEYIRTKSFRGDLGILVQTLVVCLYRHTGV</sequence>
<dbReference type="InterPro" id="IPR003362">
    <property type="entry name" value="Bact_transf"/>
</dbReference>
<evidence type="ECO:0000313" key="5">
    <source>
        <dbReference type="EMBL" id="GGO36193.1"/>
    </source>
</evidence>
<name>A0A917YLW6_9RHOB</name>
<gene>
    <name evidence="5" type="ORF">GCM10010991_29740</name>
</gene>